<dbReference type="Pfam" id="PF03479">
    <property type="entry name" value="PCC"/>
    <property type="match status" value="1"/>
</dbReference>
<reference evidence="4 5" key="1">
    <citation type="journal article" date="2021" name="Nat. Plants">
        <title>The Taxus genome provides insights into paclitaxel biosynthesis.</title>
        <authorList>
            <person name="Xiong X."/>
            <person name="Gou J."/>
            <person name="Liao Q."/>
            <person name="Li Y."/>
            <person name="Zhou Q."/>
            <person name="Bi G."/>
            <person name="Li C."/>
            <person name="Du R."/>
            <person name="Wang X."/>
            <person name="Sun T."/>
            <person name="Guo L."/>
            <person name="Liang H."/>
            <person name="Lu P."/>
            <person name="Wu Y."/>
            <person name="Zhang Z."/>
            <person name="Ro D.K."/>
            <person name="Shang Y."/>
            <person name="Huang S."/>
            <person name="Yan J."/>
        </authorList>
    </citation>
    <scope>NUCLEOTIDE SEQUENCE [LARGE SCALE GENOMIC DNA]</scope>
    <source>
        <strain evidence="4">Ta-2019</strain>
    </source>
</reference>
<evidence type="ECO:0000259" key="3">
    <source>
        <dbReference type="PROSITE" id="PS51742"/>
    </source>
</evidence>
<feature type="domain" description="PPC" evidence="3">
    <location>
        <begin position="214"/>
        <end position="349"/>
    </location>
</feature>
<dbReference type="InterPro" id="IPR005175">
    <property type="entry name" value="PPC_dom"/>
</dbReference>
<keyword evidence="5" id="KW-1185">Reference proteome</keyword>
<organism evidence="4 5">
    <name type="scientific">Taxus chinensis</name>
    <name type="common">Chinese yew</name>
    <name type="synonym">Taxus wallichiana var. chinensis</name>
    <dbReference type="NCBI Taxonomy" id="29808"/>
    <lineage>
        <taxon>Eukaryota</taxon>
        <taxon>Viridiplantae</taxon>
        <taxon>Streptophyta</taxon>
        <taxon>Embryophyta</taxon>
        <taxon>Tracheophyta</taxon>
        <taxon>Spermatophyta</taxon>
        <taxon>Pinopsida</taxon>
        <taxon>Pinidae</taxon>
        <taxon>Conifers II</taxon>
        <taxon>Cupressales</taxon>
        <taxon>Taxaceae</taxon>
        <taxon>Taxus</taxon>
    </lineage>
</organism>
<evidence type="ECO:0000256" key="1">
    <source>
        <dbReference type="RuleBase" id="RU367031"/>
    </source>
</evidence>
<gene>
    <name evidence="4" type="ORF">KI387_015539</name>
</gene>
<comment type="caution">
    <text evidence="4">The sequence shown here is derived from an EMBL/GenBank/DDBJ whole genome shotgun (WGS) entry which is preliminary data.</text>
</comment>
<feature type="non-terminal residue" evidence="4">
    <location>
        <position position="399"/>
    </location>
</feature>
<dbReference type="AlphaFoldDB" id="A0AA38LG54"/>
<comment type="function">
    <text evidence="1">Transcription factor that specifically binds AT-rich DNA sequences related to the nuclear matrix attachment regions (MARs).</text>
</comment>
<dbReference type="PANTHER" id="PTHR31500">
    <property type="entry name" value="AT-HOOK MOTIF NUCLEAR-LOCALIZED PROTEIN 9"/>
    <property type="match status" value="1"/>
</dbReference>
<proteinExistence type="predicted"/>
<comment type="domain">
    <text evidence="1">The PPC domain mediates interactions between AHL proteins.</text>
</comment>
<comment type="subcellular location">
    <subcellularLocation>
        <location evidence="1">Nucleus</location>
    </subcellularLocation>
</comment>
<keyword evidence="1" id="KW-0805">Transcription regulation</keyword>
<dbReference type="Gene3D" id="3.30.1330.80">
    <property type="entry name" value="Hypothetical protein, similar to alpha- acetolactate decarboxylase, domain 2"/>
    <property type="match status" value="1"/>
</dbReference>
<keyword evidence="1" id="KW-0539">Nucleus</keyword>
<name>A0AA38LG54_TAXCH</name>
<evidence type="ECO:0000256" key="2">
    <source>
        <dbReference type="SAM" id="MobiDB-lite"/>
    </source>
</evidence>
<feature type="compositionally biased region" description="Polar residues" evidence="2">
    <location>
        <begin position="183"/>
        <end position="201"/>
    </location>
</feature>
<keyword evidence="1" id="KW-0238">DNA-binding</keyword>
<dbReference type="GO" id="GO:0005634">
    <property type="term" value="C:nucleus"/>
    <property type="evidence" value="ECO:0007669"/>
    <property type="project" value="UniProtKB-SubCell"/>
</dbReference>
<dbReference type="Proteomes" id="UP000824469">
    <property type="component" value="Unassembled WGS sequence"/>
</dbReference>
<feature type="compositionally biased region" description="Basic residues" evidence="2">
    <location>
        <begin position="173"/>
        <end position="182"/>
    </location>
</feature>
<dbReference type="CDD" id="cd11378">
    <property type="entry name" value="DUF296"/>
    <property type="match status" value="1"/>
</dbReference>
<dbReference type="EMBL" id="JAHRHJ020000003">
    <property type="protein sequence ID" value="KAH9320900.1"/>
    <property type="molecule type" value="Genomic_DNA"/>
</dbReference>
<sequence length="399" mass="44449">MFFIQQQQQNVNIPCNSQQQQNVNMLFNGQQEKDDDVQSMNMPDDYMNDFLHSQDQFQLQHLPLPGHSPPTLSPSYHNIIHHNYNPRAQSFFRTQPPQHTQILMQQQHRNVQMQIQQQNLQTNNLQIQLQQDNGNNKNMHMQILQDNGSMALNAMKEFVLTSGSATPTPKNGEKKKRGRPRNTPKNECNTNSSGAFTPPLNSTMKFKKLRCDNGGPGRFQVIIVAPGEDVSQKIMAFWQQIPSTIVIISANGTVSNVNFRDPLSGGIANHKGEFEILSLSRSYAMQNDVLRATLIQPDGRIFWGAVAGLLVAASHVEVVVGMFPCPLAVPGQVGSKKPNIDKVKAYTFESPSSIAGQSKSEVCSTTNTSQGLLQNQQLQNRMGGVQIEANGRMDNVEIT</sequence>
<dbReference type="SUPFAM" id="SSF117856">
    <property type="entry name" value="AF0104/ALDC/Ptd012-like"/>
    <property type="match status" value="1"/>
</dbReference>
<dbReference type="PROSITE" id="PS51742">
    <property type="entry name" value="PPC"/>
    <property type="match status" value="1"/>
</dbReference>
<feature type="region of interest" description="Disordered" evidence="2">
    <location>
        <begin position="161"/>
        <end position="201"/>
    </location>
</feature>
<dbReference type="InterPro" id="IPR039605">
    <property type="entry name" value="AHL"/>
</dbReference>
<evidence type="ECO:0000313" key="5">
    <source>
        <dbReference type="Proteomes" id="UP000824469"/>
    </source>
</evidence>
<dbReference type="PANTHER" id="PTHR31500:SF57">
    <property type="entry name" value="AT-HOOK MOTIF NUCLEAR-LOCALIZED PROTEIN 10"/>
    <property type="match status" value="1"/>
</dbReference>
<keyword evidence="1" id="KW-0804">Transcription</keyword>
<evidence type="ECO:0000313" key="4">
    <source>
        <dbReference type="EMBL" id="KAH9320900.1"/>
    </source>
</evidence>
<protein>
    <recommendedName>
        <fullName evidence="1">AT-hook motif nuclear-localized protein</fullName>
    </recommendedName>
</protein>
<accession>A0AA38LG54</accession>
<dbReference type="GO" id="GO:0003680">
    <property type="term" value="F:minor groove of adenine-thymine-rich DNA binding"/>
    <property type="evidence" value="ECO:0007669"/>
    <property type="project" value="UniProtKB-UniRule"/>
</dbReference>